<evidence type="ECO:0000313" key="13">
    <source>
        <dbReference type="Proteomes" id="UP000837801"/>
    </source>
</evidence>
<dbReference type="EC" id="3.6.5.3" evidence="2"/>
<dbReference type="FunFam" id="2.40.30.10:FF:000011">
    <property type="entry name" value="Eukaryotic translation initiation factor 2 subunit gamma"/>
    <property type="match status" value="1"/>
</dbReference>
<evidence type="ECO:0000256" key="6">
    <source>
        <dbReference type="ARBA" id="ARBA00022917"/>
    </source>
</evidence>
<dbReference type="CDD" id="cd15490">
    <property type="entry name" value="eIF2_gamma_III"/>
    <property type="match status" value="1"/>
</dbReference>
<reference evidence="12" key="1">
    <citation type="submission" date="2022-03" db="EMBL/GenBank/DDBJ databases">
        <authorList>
            <person name="Legras J.-L."/>
            <person name="Devillers H."/>
            <person name="Grondin C."/>
        </authorList>
    </citation>
    <scope>NUCLEOTIDE SEQUENCE</scope>
    <source>
        <strain evidence="12">CLIB 1423</strain>
    </source>
</reference>
<organism evidence="12 13">
    <name type="scientific">[Candida] railenensis</name>
    <dbReference type="NCBI Taxonomy" id="45579"/>
    <lineage>
        <taxon>Eukaryota</taxon>
        <taxon>Fungi</taxon>
        <taxon>Dikarya</taxon>
        <taxon>Ascomycota</taxon>
        <taxon>Saccharomycotina</taxon>
        <taxon>Pichiomycetes</taxon>
        <taxon>Debaryomycetaceae</taxon>
        <taxon>Kurtzmaniella</taxon>
    </lineage>
</organism>
<evidence type="ECO:0000259" key="11">
    <source>
        <dbReference type="PROSITE" id="PS51722"/>
    </source>
</evidence>
<dbReference type="GO" id="GO:0005850">
    <property type="term" value="C:eukaryotic translation initiation factor 2 complex"/>
    <property type="evidence" value="ECO:0007669"/>
    <property type="project" value="TreeGrafter"/>
</dbReference>
<dbReference type="InterPro" id="IPR015256">
    <property type="entry name" value="eIF2g_C"/>
</dbReference>
<comment type="similarity">
    <text evidence="1">Belongs to the TRAFAC class translation factor GTPase superfamily. Classic translation factor GTPase family. EF-Tu/EF-1A subfamily.</text>
</comment>
<dbReference type="Pfam" id="PF09173">
    <property type="entry name" value="eIF2_C"/>
    <property type="match status" value="1"/>
</dbReference>
<dbReference type="Gene3D" id="3.40.50.300">
    <property type="entry name" value="P-loop containing nucleotide triphosphate hydrolases"/>
    <property type="match status" value="1"/>
</dbReference>
<dbReference type="Pfam" id="PF00009">
    <property type="entry name" value="GTP_EFTU"/>
    <property type="match status" value="1"/>
</dbReference>
<feature type="region of interest" description="Disordered" evidence="10">
    <location>
        <begin position="1"/>
        <end position="93"/>
    </location>
</feature>
<sequence>MSYDDIENATPDIVIGGQEEPEYDVQYEHDVESEDELEEENNTQAASSEGGVKEKKSVAFALEEDEEFDEEAAKREFEEGGGLPEQSDSPDFASLTPLSAEIINRQATINIGTIGHVAHGKSTVVRAISGVQTVRFKDELERNITIKLGYANAKIYKCDDESCPEPDCYKSFKSDKEIRPKCQRPGCNGRYSLVRHVSFVDCPGHDILMSTMLSGAAVMDAALLLVAGNESCPQPQTSEHLAAIEIMKLKHVIILQNKVDLMREESALEHEKSISKFIRGTIADGAPIVPISAQLKYNIDAVNEFIVKTIPVPLRDFMATPRLIVIRSFDVNKPGAEIDELKGGVAGGSILNGVFKIGDEIEIRPGIVTKDDNGKIQCKPIFSNVVSLFAEHNDLKFAVPGGLIGVGTKVDPTLCRADRLVGQVVGAKGNLPSILTDIEINYFLLRRLLGVKTDGQKQGAKVRNLVVGEVLMVNIGSTATGARVIAVKADMARLQLTSPVCTEVNEKIALSRRIEKHWRLIGWATIKKGTTLEPIA</sequence>
<dbReference type="SUPFAM" id="SSF50447">
    <property type="entry name" value="Translation proteins"/>
    <property type="match status" value="1"/>
</dbReference>
<evidence type="ECO:0000256" key="1">
    <source>
        <dbReference type="ARBA" id="ARBA00007249"/>
    </source>
</evidence>
<dbReference type="InterPro" id="IPR000795">
    <property type="entry name" value="T_Tr_GTP-bd_dom"/>
</dbReference>
<dbReference type="PROSITE" id="PS51722">
    <property type="entry name" value="G_TR_2"/>
    <property type="match status" value="1"/>
</dbReference>
<keyword evidence="5" id="KW-0378">Hydrolase</keyword>
<feature type="compositionally biased region" description="Acidic residues" evidence="10">
    <location>
        <begin position="19"/>
        <end position="41"/>
    </location>
</feature>
<dbReference type="InterPro" id="IPR027417">
    <property type="entry name" value="P-loop_NTPase"/>
</dbReference>
<proteinExistence type="inferred from homology"/>
<dbReference type="CDD" id="cd03688">
    <property type="entry name" value="eIF2_gamma_II"/>
    <property type="match status" value="1"/>
</dbReference>
<feature type="domain" description="Tr-type G" evidence="11">
    <location>
        <begin position="106"/>
        <end position="314"/>
    </location>
</feature>
<name>A0A9P0QR59_9ASCO</name>
<keyword evidence="7" id="KW-0342">GTP-binding</keyword>
<dbReference type="InterPro" id="IPR009001">
    <property type="entry name" value="Transl_elong_EF1A/Init_IF2_C"/>
</dbReference>
<dbReference type="OrthoDB" id="1045173at2759"/>
<dbReference type="AlphaFoldDB" id="A0A9P0QR59"/>
<dbReference type="InterPro" id="IPR004161">
    <property type="entry name" value="EFTu-like_2"/>
</dbReference>
<dbReference type="PRINTS" id="PR00315">
    <property type="entry name" value="ELONGATNFCT"/>
</dbReference>
<evidence type="ECO:0000256" key="9">
    <source>
        <dbReference type="ARBA" id="ARBA00074422"/>
    </source>
</evidence>
<accession>A0A9P0QR59</accession>
<keyword evidence="13" id="KW-1185">Reference proteome</keyword>
<dbReference type="InterPro" id="IPR050543">
    <property type="entry name" value="eIF2G"/>
</dbReference>
<dbReference type="CDD" id="cd01888">
    <property type="entry name" value="eIF2_gamma"/>
    <property type="match status" value="1"/>
</dbReference>
<evidence type="ECO:0000256" key="5">
    <source>
        <dbReference type="ARBA" id="ARBA00022801"/>
    </source>
</evidence>
<keyword evidence="3 12" id="KW-0396">Initiation factor</keyword>
<evidence type="ECO:0000256" key="3">
    <source>
        <dbReference type="ARBA" id="ARBA00022540"/>
    </source>
</evidence>
<comment type="caution">
    <text evidence="12">The sequence shown here is derived from an EMBL/GenBank/DDBJ whole genome shotgun (WGS) entry which is preliminary data.</text>
</comment>
<keyword evidence="4" id="KW-0547">Nucleotide-binding</keyword>
<evidence type="ECO:0000256" key="8">
    <source>
        <dbReference type="ARBA" id="ARBA00048107"/>
    </source>
</evidence>
<dbReference type="Proteomes" id="UP000837801">
    <property type="component" value="Unassembled WGS sequence"/>
</dbReference>
<dbReference type="GO" id="GO:0005829">
    <property type="term" value="C:cytosol"/>
    <property type="evidence" value="ECO:0007669"/>
    <property type="project" value="TreeGrafter"/>
</dbReference>
<dbReference type="GO" id="GO:0003743">
    <property type="term" value="F:translation initiation factor activity"/>
    <property type="evidence" value="ECO:0007669"/>
    <property type="project" value="UniProtKB-KW"/>
</dbReference>
<gene>
    <name evidence="12" type="primary">GCD11</name>
    <name evidence="12" type="ORF">CLIB1423_10S04302</name>
</gene>
<evidence type="ECO:0000256" key="4">
    <source>
        <dbReference type="ARBA" id="ARBA00022741"/>
    </source>
</evidence>
<dbReference type="SUPFAM" id="SSF50465">
    <property type="entry name" value="EF-Tu/eEF-1alpha/eIF2-gamma C-terminal domain"/>
    <property type="match status" value="1"/>
</dbReference>
<protein>
    <recommendedName>
        <fullName evidence="9">Eukaryotic translation initiation factor 2 subunit gamma</fullName>
        <ecNumber evidence="2">3.6.5.3</ecNumber>
    </recommendedName>
</protein>
<dbReference type="FunFam" id="2.40.30.10:FF:000009">
    <property type="entry name" value="Eukaryotic translation initiation factor 2 subunit gamma"/>
    <property type="match status" value="1"/>
</dbReference>
<dbReference type="NCBIfam" id="NF003077">
    <property type="entry name" value="PRK04000.1"/>
    <property type="match status" value="1"/>
</dbReference>
<dbReference type="SUPFAM" id="SSF52540">
    <property type="entry name" value="P-loop containing nucleoside triphosphate hydrolases"/>
    <property type="match status" value="1"/>
</dbReference>
<dbReference type="Gene3D" id="2.40.30.10">
    <property type="entry name" value="Translation factors"/>
    <property type="match status" value="2"/>
</dbReference>
<dbReference type="GO" id="GO:0000049">
    <property type="term" value="F:tRNA binding"/>
    <property type="evidence" value="ECO:0007669"/>
    <property type="project" value="InterPro"/>
</dbReference>
<dbReference type="InterPro" id="IPR009000">
    <property type="entry name" value="Transl_B-barrel_sf"/>
</dbReference>
<keyword evidence="6" id="KW-0648">Protein biosynthesis</keyword>
<dbReference type="GO" id="GO:0005525">
    <property type="term" value="F:GTP binding"/>
    <property type="evidence" value="ECO:0007669"/>
    <property type="project" value="UniProtKB-KW"/>
</dbReference>
<dbReference type="FunFam" id="3.40.50.300:FF:000065">
    <property type="entry name" value="Eukaryotic translation initiation factor 2 subunit gamma"/>
    <property type="match status" value="1"/>
</dbReference>
<dbReference type="GO" id="GO:0001731">
    <property type="term" value="P:formation of translation preinitiation complex"/>
    <property type="evidence" value="ECO:0007669"/>
    <property type="project" value="TreeGrafter"/>
</dbReference>
<dbReference type="InterPro" id="IPR044128">
    <property type="entry name" value="eIF2g_GTP-bd"/>
</dbReference>
<dbReference type="EMBL" id="CAKXYY010000010">
    <property type="protein sequence ID" value="CAH2353406.1"/>
    <property type="molecule type" value="Genomic_DNA"/>
</dbReference>
<evidence type="ECO:0000313" key="12">
    <source>
        <dbReference type="EMBL" id="CAH2353406.1"/>
    </source>
</evidence>
<dbReference type="Pfam" id="PF03144">
    <property type="entry name" value="GTP_EFTU_D2"/>
    <property type="match status" value="1"/>
</dbReference>
<dbReference type="PANTHER" id="PTHR42854">
    <property type="entry name" value="EUKARYOTIC TRANSLATION INITIATION FACTOR 2 SUBUNIT 3 FAMILY MEMBER"/>
    <property type="match status" value="1"/>
</dbReference>
<dbReference type="PANTHER" id="PTHR42854:SF3">
    <property type="entry name" value="EUKARYOTIC TRANSLATION INITIATION FACTOR 2 SUBUNIT 3-RELATED"/>
    <property type="match status" value="1"/>
</dbReference>
<comment type="catalytic activity">
    <reaction evidence="8">
        <text>GTP + H2O = GDP + phosphate + H(+)</text>
        <dbReference type="Rhea" id="RHEA:19669"/>
        <dbReference type="ChEBI" id="CHEBI:15377"/>
        <dbReference type="ChEBI" id="CHEBI:15378"/>
        <dbReference type="ChEBI" id="CHEBI:37565"/>
        <dbReference type="ChEBI" id="CHEBI:43474"/>
        <dbReference type="ChEBI" id="CHEBI:58189"/>
        <dbReference type="EC" id="3.6.5.3"/>
    </reaction>
</comment>
<evidence type="ECO:0000256" key="10">
    <source>
        <dbReference type="SAM" id="MobiDB-lite"/>
    </source>
</evidence>
<evidence type="ECO:0000256" key="7">
    <source>
        <dbReference type="ARBA" id="ARBA00023134"/>
    </source>
</evidence>
<evidence type="ECO:0000256" key="2">
    <source>
        <dbReference type="ARBA" id="ARBA00011986"/>
    </source>
</evidence>
<dbReference type="InterPro" id="IPR044127">
    <property type="entry name" value="eIF2g_dom_2"/>
</dbReference>
<dbReference type="GO" id="GO:0003924">
    <property type="term" value="F:GTPase activity"/>
    <property type="evidence" value="ECO:0007669"/>
    <property type="project" value="InterPro"/>
</dbReference>